<accession>A0A5B8Z2X1</accession>
<organism evidence="1 2">
    <name type="scientific">Cytobacillus dafuensis</name>
    <name type="common">Bacillus dafuensis</name>
    <dbReference type="NCBI Taxonomy" id="1742359"/>
    <lineage>
        <taxon>Bacteria</taxon>
        <taxon>Bacillati</taxon>
        <taxon>Bacillota</taxon>
        <taxon>Bacilli</taxon>
        <taxon>Bacillales</taxon>
        <taxon>Bacillaceae</taxon>
        <taxon>Cytobacillus</taxon>
    </lineage>
</organism>
<keyword evidence="2" id="KW-1185">Reference proteome</keyword>
<dbReference type="AlphaFoldDB" id="A0A5B8Z2X1"/>
<dbReference type="PANTHER" id="PTHR39186">
    <property type="entry name" value="DUF2071 FAMILY PROTEIN"/>
    <property type="match status" value="1"/>
</dbReference>
<reference evidence="2" key="1">
    <citation type="submission" date="2019-08" db="EMBL/GenBank/DDBJ databases">
        <authorList>
            <person name="Zheng X."/>
        </authorList>
    </citation>
    <scope>NUCLEOTIDE SEQUENCE [LARGE SCALE GENOMIC DNA]</scope>
    <source>
        <strain evidence="2">FJAT-25496</strain>
    </source>
</reference>
<dbReference type="EMBL" id="CP042593">
    <property type="protein sequence ID" value="QED47288.1"/>
    <property type="molecule type" value="Genomic_DNA"/>
</dbReference>
<name>A0A5B8Z2X1_CYTDA</name>
<dbReference type="Proteomes" id="UP000321555">
    <property type="component" value="Chromosome"/>
</dbReference>
<evidence type="ECO:0000313" key="2">
    <source>
        <dbReference type="Proteomes" id="UP000321555"/>
    </source>
</evidence>
<dbReference type="STRING" id="1742359.GCA_001439625_03760"/>
<dbReference type="Gene3D" id="2.40.400.10">
    <property type="entry name" value="Acetoacetate decarboxylase-like"/>
    <property type="match status" value="1"/>
</dbReference>
<dbReference type="InterPro" id="IPR023375">
    <property type="entry name" value="ADC_dom_sf"/>
</dbReference>
<dbReference type="Pfam" id="PF09844">
    <property type="entry name" value="DUF2071"/>
    <property type="match status" value="1"/>
</dbReference>
<evidence type="ECO:0000313" key="1">
    <source>
        <dbReference type="EMBL" id="QED47288.1"/>
    </source>
</evidence>
<sequence>MKLINDTAHRPFLLPSKNWIMRQAWRNLLFIHWPISPEIIREHIHPSLHIDTFGGVAWLGIVVFKMEGIYPRGFPPISILPPFPEINVRTYVQHNGKPGVYFLSLDVSDLASYTLAKRWFHLPYHSANISVQEKEPSFHFESIRKKNQKNPILCKGTYTSLPEVYFPKEGTLDHWLTERYCLFSTNKKGSVFCAEIHHRPWPLQKANSEIYKNNLFSPFKIDLAGVQSISHFSKGVDSLIWNIKKQPSK</sequence>
<dbReference type="SUPFAM" id="SSF160104">
    <property type="entry name" value="Acetoacetate decarboxylase-like"/>
    <property type="match status" value="1"/>
</dbReference>
<dbReference type="RefSeq" id="WP_057774101.1">
    <property type="nucleotide sequence ID" value="NZ_CP042593.1"/>
</dbReference>
<dbReference type="KEGG" id="bda:FSZ17_08545"/>
<dbReference type="OrthoDB" id="150993at2"/>
<protein>
    <submittedName>
        <fullName evidence="1">DUF2071 domain-containing protein</fullName>
    </submittedName>
</protein>
<proteinExistence type="predicted"/>
<dbReference type="InterPro" id="IPR018644">
    <property type="entry name" value="DUF2071"/>
</dbReference>
<dbReference type="PANTHER" id="PTHR39186:SF1">
    <property type="entry name" value="DUF2071 DOMAIN-CONTAINING PROTEIN"/>
    <property type="match status" value="1"/>
</dbReference>
<gene>
    <name evidence="1" type="ORF">FSZ17_08545</name>
</gene>